<evidence type="ECO:0000256" key="2">
    <source>
        <dbReference type="PROSITE-ProRule" id="PRU00335"/>
    </source>
</evidence>
<dbReference type="PANTHER" id="PTHR30055:SF235">
    <property type="entry name" value="TRANSCRIPTIONAL REGULATORY PROTEIN"/>
    <property type="match status" value="1"/>
</dbReference>
<dbReference type="SUPFAM" id="SSF46689">
    <property type="entry name" value="Homeodomain-like"/>
    <property type="match status" value="1"/>
</dbReference>
<reference evidence="6" key="1">
    <citation type="submission" date="2016-10" db="EMBL/GenBank/DDBJ databases">
        <authorList>
            <person name="Varghese N."/>
            <person name="Submissions S."/>
        </authorList>
    </citation>
    <scope>NUCLEOTIDE SEQUENCE [LARGE SCALE GENOMIC DNA]</scope>
    <source>
        <strain evidence="6">CGMCC 4.3530</strain>
    </source>
</reference>
<dbReference type="EMBL" id="FNOK01000003">
    <property type="protein sequence ID" value="SDW45885.1"/>
    <property type="molecule type" value="Genomic_DNA"/>
</dbReference>
<dbReference type="PROSITE" id="PS50977">
    <property type="entry name" value="HTH_TETR_2"/>
    <property type="match status" value="1"/>
</dbReference>
<feature type="compositionally biased region" description="Polar residues" evidence="3">
    <location>
        <begin position="1"/>
        <end position="10"/>
    </location>
</feature>
<dbReference type="Proteomes" id="UP000199529">
    <property type="component" value="Unassembled WGS sequence"/>
</dbReference>
<dbReference type="RefSeq" id="WP_093261462.1">
    <property type="nucleotide sequence ID" value="NZ_FNOK01000003.1"/>
</dbReference>
<dbReference type="Pfam" id="PF17920">
    <property type="entry name" value="TetR_C_16"/>
    <property type="match status" value="1"/>
</dbReference>
<dbReference type="PANTHER" id="PTHR30055">
    <property type="entry name" value="HTH-TYPE TRANSCRIPTIONAL REGULATOR RUTR"/>
    <property type="match status" value="1"/>
</dbReference>
<organism evidence="5 6">
    <name type="scientific">Saccharopolyspora shandongensis</name>
    <dbReference type="NCBI Taxonomy" id="418495"/>
    <lineage>
        <taxon>Bacteria</taxon>
        <taxon>Bacillati</taxon>
        <taxon>Actinomycetota</taxon>
        <taxon>Actinomycetes</taxon>
        <taxon>Pseudonocardiales</taxon>
        <taxon>Pseudonocardiaceae</taxon>
        <taxon>Saccharopolyspora</taxon>
    </lineage>
</organism>
<proteinExistence type="predicted"/>
<dbReference type="GO" id="GO:0000976">
    <property type="term" value="F:transcription cis-regulatory region binding"/>
    <property type="evidence" value="ECO:0007669"/>
    <property type="project" value="TreeGrafter"/>
</dbReference>
<feature type="DNA-binding region" description="H-T-H motif" evidence="2">
    <location>
        <begin position="45"/>
        <end position="64"/>
    </location>
</feature>
<feature type="region of interest" description="Disordered" evidence="3">
    <location>
        <begin position="1"/>
        <end position="23"/>
    </location>
</feature>
<keyword evidence="6" id="KW-1185">Reference proteome</keyword>
<dbReference type="STRING" id="418495.SAMN05216215_1003178"/>
<dbReference type="AlphaFoldDB" id="A0A1H2TQ19"/>
<evidence type="ECO:0000256" key="1">
    <source>
        <dbReference type="ARBA" id="ARBA00023125"/>
    </source>
</evidence>
<dbReference type="InterPro" id="IPR001647">
    <property type="entry name" value="HTH_TetR"/>
</dbReference>
<dbReference type="SUPFAM" id="SSF48498">
    <property type="entry name" value="Tetracyclin repressor-like, C-terminal domain"/>
    <property type="match status" value="1"/>
</dbReference>
<dbReference type="InterPro" id="IPR009057">
    <property type="entry name" value="Homeodomain-like_sf"/>
</dbReference>
<evidence type="ECO:0000313" key="5">
    <source>
        <dbReference type="EMBL" id="SDW45885.1"/>
    </source>
</evidence>
<feature type="domain" description="HTH tetR-type" evidence="4">
    <location>
        <begin position="22"/>
        <end position="82"/>
    </location>
</feature>
<dbReference type="Gene3D" id="1.10.10.60">
    <property type="entry name" value="Homeodomain-like"/>
    <property type="match status" value="1"/>
</dbReference>
<dbReference type="Pfam" id="PF00440">
    <property type="entry name" value="TetR_N"/>
    <property type="match status" value="1"/>
</dbReference>
<dbReference type="OrthoDB" id="3210235at2"/>
<accession>A0A1H2TQ19</accession>
<name>A0A1H2TQ19_9PSEU</name>
<dbReference type="Gene3D" id="1.10.357.10">
    <property type="entry name" value="Tetracycline Repressor, domain 2"/>
    <property type="match status" value="1"/>
</dbReference>
<sequence>MSSGIDQSGTEPKRRGRRRSGADTKAALLAAAREVFTEQGYDAATVRTIAGRAGVDPAMVNHWFGGKEGLFTAAVHIPINPAEVVPQLLVGDREQLAERLLRRFLTAWDNAEGGQFAALVRSVAANEHAVGMLREFIQNVLFNRLVKTLGMDHAELRTALCGSQIVGLGMARYVIHLEPLASADHDTVVAAIAPNLQRYLTGDIAGVTGP</sequence>
<dbReference type="GO" id="GO:0003700">
    <property type="term" value="F:DNA-binding transcription factor activity"/>
    <property type="evidence" value="ECO:0007669"/>
    <property type="project" value="TreeGrafter"/>
</dbReference>
<evidence type="ECO:0000256" key="3">
    <source>
        <dbReference type="SAM" id="MobiDB-lite"/>
    </source>
</evidence>
<keyword evidence="1 2" id="KW-0238">DNA-binding</keyword>
<evidence type="ECO:0000313" key="6">
    <source>
        <dbReference type="Proteomes" id="UP000199529"/>
    </source>
</evidence>
<dbReference type="InterPro" id="IPR050109">
    <property type="entry name" value="HTH-type_TetR-like_transc_reg"/>
</dbReference>
<gene>
    <name evidence="5" type="ORF">SAMN05216215_1003178</name>
</gene>
<dbReference type="PRINTS" id="PR00455">
    <property type="entry name" value="HTHTETR"/>
</dbReference>
<dbReference type="InterPro" id="IPR036271">
    <property type="entry name" value="Tet_transcr_reg_TetR-rel_C_sf"/>
</dbReference>
<protein>
    <submittedName>
        <fullName evidence="5">Transcriptional regulator, TetR family</fullName>
    </submittedName>
</protein>
<evidence type="ECO:0000259" key="4">
    <source>
        <dbReference type="PROSITE" id="PS50977"/>
    </source>
</evidence>
<dbReference type="InterPro" id="IPR041678">
    <property type="entry name" value="TetR_C_16"/>
</dbReference>